<evidence type="ECO:0000256" key="1">
    <source>
        <dbReference type="SAM" id="MobiDB-lite"/>
    </source>
</evidence>
<keyword evidence="2" id="KW-1133">Transmembrane helix</keyword>
<organism evidence="3 4">
    <name type="scientific">Actinorhabdospora filicis</name>
    <dbReference type="NCBI Taxonomy" id="1785913"/>
    <lineage>
        <taxon>Bacteria</taxon>
        <taxon>Bacillati</taxon>
        <taxon>Actinomycetota</taxon>
        <taxon>Actinomycetes</taxon>
        <taxon>Micromonosporales</taxon>
        <taxon>Micromonosporaceae</taxon>
        <taxon>Actinorhabdospora</taxon>
    </lineage>
</organism>
<evidence type="ECO:0000313" key="4">
    <source>
        <dbReference type="Proteomes" id="UP001165079"/>
    </source>
</evidence>
<keyword evidence="4" id="KW-1185">Reference proteome</keyword>
<proteinExistence type="predicted"/>
<comment type="caution">
    <text evidence="3">The sequence shown here is derived from an EMBL/GenBank/DDBJ whole genome shotgun (WGS) entry which is preliminary data.</text>
</comment>
<dbReference type="EMBL" id="BSTX01000001">
    <property type="protein sequence ID" value="GLZ76946.1"/>
    <property type="molecule type" value="Genomic_DNA"/>
</dbReference>
<keyword evidence="2" id="KW-0812">Transmembrane</keyword>
<dbReference type="Proteomes" id="UP001165079">
    <property type="component" value="Unassembled WGS sequence"/>
</dbReference>
<feature type="region of interest" description="Disordered" evidence="1">
    <location>
        <begin position="76"/>
        <end position="97"/>
    </location>
</feature>
<sequence>MASSAACAIPAASRTIPPAIPTVLAVRLSHFFIAYLSVLNHCLRRLLIPQALFCGLFAAAAGAAVPAGPDARADGWADRGLKGRRRSASGPVRVGRGDVRAGSRHFRPCLAHVSRCSLPGARRGLRRVRVGRRHEPAKRSQASEAVRHWLCLGRYNERPPEKGTRP</sequence>
<gene>
    <name evidence="3" type="ORF">Afil01_17530</name>
</gene>
<evidence type="ECO:0000256" key="2">
    <source>
        <dbReference type="SAM" id="Phobius"/>
    </source>
</evidence>
<accession>A0A9W6SLT8</accession>
<feature type="transmembrane region" description="Helical" evidence="2">
    <location>
        <begin position="24"/>
        <end position="43"/>
    </location>
</feature>
<protein>
    <submittedName>
        <fullName evidence="3">Uncharacterized protein</fullName>
    </submittedName>
</protein>
<reference evidence="3" key="1">
    <citation type="submission" date="2023-03" db="EMBL/GenBank/DDBJ databases">
        <title>Actinorhabdospora filicis NBRC 111898.</title>
        <authorList>
            <person name="Ichikawa N."/>
            <person name="Sato H."/>
            <person name="Tonouchi N."/>
        </authorList>
    </citation>
    <scope>NUCLEOTIDE SEQUENCE</scope>
    <source>
        <strain evidence="3">NBRC 111898</strain>
    </source>
</reference>
<evidence type="ECO:0000313" key="3">
    <source>
        <dbReference type="EMBL" id="GLZ76946.1"/>
    </source>
</evidence>
<dbReference type="AlphaFoldDB" id="A0A9W6SLT8"/>
<name>A0A9W6SLT8_9ACTN</name>
<keyword evidence="2" id="KW-0472">Membrane</keyword>